<evidence type="ECO:0000259" key="2">
    <source>
        <dbReference type="Pfam" id="PF13231"/>
    </source>
</evidence>
<dbReference type="EMBL" id="CAADFW010000058">
    <property type="protein sequence ID" value="VFK61444.1"/>
    <property type="molecule type" value="Genomic_DNA"/>
</dbReference>
<feature type="transmembrane region" description="Helical" evidence="1">
    <location>
        <begin position="128"/>
        <end position="147"/>
    </location>
</feature>
<keyword evidence="1" id="KW-0812">Transmembrane</keyword>
<dbReference type="Pfam" id="PF13231">
    <property type="entry name" value="PMT_2"/>
    <property type="match status" value="1"/>
</dbReference>
<dbReference type="GO" id="GO:0016757">
    <property type="term" value="F:glycosyltransferase activity"/>
    <property type="evidence" value="ECO:0007669"/>
    <property type="project" value="UniProtKB-KW"/>
</dbReference>
<accession>A0A451A5Y6</accession>
<feature type="transmembrane region" description="Helical" evidence="1">
    <location>
        <begin position="225"/>
        <end position="243"/>
    </location>
</feature>
<feature type="domain" description="Glycosyltransferase RgtA/B/C/D-like" evidence="2">
    <location>
        <begin position="102"/>
        <end position="239"/>
    </location>
</feature>
<feature type="transmembrane region" description="Helical" evidence="1">
    <location>
        <begin position="72"/>
        <end position="91"/>
    </location>
</feature>
<reference evidence="3" key="1">
    <citation type="submission" date="2019-02" db="EMBL/GenBank/DDBJ databases">
        <authorList>
            <person name="Gruber-Vodicka R. H."/>
            <person name="Seah K. B. B."/>
        </authorList>
    </citation>
    <scope>NUCLEOTIDE SEQUENCE</scope>
    <source>
        <strain evidence="3">BECK_BZ126</strain>
    </source>
</reference>
<evidence type="ECO:0000313" key="3">
    <source>
        <dbReference type="EMBL" id="VFK61444.1"/>
    </source>
</evidence>
<keyword evidence="3" id="KW-0328">Glycosyltransferase</keyword>
<feature type="transmembrane region" description="Helical" evidence="1">
    <location>
        <begin position="103"/>
        <end position="122"/>
    </location>
</feature>
<sequence length="560" mass="63032">MPKIKNTPLIFLIFIVFLSVIFANNRNTASDPRTTLLVSESIIQNGTIKLDHYGSETLDGYGYAVHEKNNHYYYYFPIGTSIASIPFVAIANGIGLDMISYESAVQIFIASITSIITLLFLYKLATLFLNTNTALVVSSVFWFGTSLSSTAGTALWSHNFATLFALLAIYFSVKAVKLNALQPWHLIASLLFAAYLCRPTMALLSPFVLLYLFTYSRGSAIKTGLFLASLLGAFILFSTYEFGQVLPDYYLPKRLAGGHFFEAFYGNLLSPSRGILIYSPFIVFAWLCFKYSPKPWGLKKSWLLIGLAWPVLHLVFISRFPHWWAGWSYGARFMTDVLPGLFLLTLYTWPTNFKPKTAKVLSGILIVSCVFSVIVNAGQGLFNKYTPIWNADPNIDQHPEYLFDWSYPQFLANKDGHKSRLVKHALKNLQPISSGDLINHQSNTIVFLGWSFAESTHRWSDEKSSRIIFKFDAPHQFEGILKLHMGTLGEQKITISINGTKIYSGVVEAWDKILEVPFDKILLRDGDDTNTLAFELPDARQPGNGDQRILALALKSFQIQ</sequence>
<keyword evidence="1" id="KW-0472">Membrane</keyword>
<feature type="transmembrane region" description="Helical" evidence="1">
    <location>
        <begin position="326"/>
        <end position="348"/>
    </location>
</feature>
<feature type="transmembrane region" description="Helical" evidence="1">
    <location>
        <begin position="185"/>
        <end position="213"/>
    </location>
</feature>
<feature type="transmembrane region" description="Helical" evidence="1">
    <location>
        <begin position="360"/>
        <end position="382"/>
    </location>
</feature>
<feature type="transmembrane region" description="Helical" evidence="1">
    <location>
        <begin position="263"/>
        <end position="289"/>
    </location>
</feature>
<name>A0A451A5Y6_9GAMM</name>
<dbReference type="InterPro" id="IPR038731">
    <property type="entry name" value="RgtA/B/C-like"/>
</dbReference>
<proteinExistence type="predicted"/>
<gene>
    <name evidence="3" type="ORF">BECKTC1821F_GA0114240_105810</name>
</gene>
<organism evidence="3">
    <name type="scientific">Candidatus Kentrum sp. TC</name>
    <dbReference type="NCBI Taxonomy" id="2126339"/>
    <lineage>
        <taxon>Bacteria</taxon>
        <taxon>Pseudomonadati</taxon>
        <taxon>Pseudomonadota</taxon>
        <taxon>Gammaproteobacteria</taxon>
        <taxon>Candidatus Kentrum</taxon>
    </lineage>
</organism>
<feature type="transmembrane region" description="Helical" evidence="1">
    <location>
        <begin position="301"/>
        <end position="320"/>
    </location>
</feature>
<keyword evidence="3" id="KW-0808">Transferase</keyword>
<dbReference type="AlphaFoldDB" id="A0A451A5Y6"/>
<protein>
    <submittedName>
        <fullName evidence="3">Dolichyl-phosphate-mannose-protein mannosyltransferase</fullName>
    </submittedName>
</protein>
<evidence type="ECO:0000256" key="1">
    <source>
        <dbReference type="SAM" id="Phobius"/>
    </source>
</evidence>
<keyword evidence="1" id="KW-1133">Transmembrane helix</keyword>